<dbReference type="InterPro" id="IPR010144">
    <property type="entry name" value="CRISPR-assoc_prot_Csd1-typ"/>
</dbReference>
<organism evidence="1 2">
    <name type="scientific">Endozoicomonas euniceicola</name>
    <dbReference type="NCBI Taxonomy" id="1234143"/>
    <lineage>
        <taxon>Bacteria</taxon>
        <taxon>Pseudomonadati</taxon>
        <taxon>Pseudomonadota</taxon>
        <taxon>Gammaproteobacteria</taxon>
        <taxon>Oceanospirillales</taxon>
        <taxon>Endozoicomonadaceae</taxon>
        <taxon>Endozoicomonas</taxon>
    </lineage>
</organism>
<dbReference type="RefSeq" id="WP_262596642.1">
    <property type="nucleotide sequence ID" value="NZ_CP103300.1"/>
</dbReference>
<name>A0ABY6GQ93_9GAMM</name>
<keyword evidence="2" id="KW-1185">Reference proteome</keyword>
<reference evidence="1" key="1">
    <citation type="submission" date="2022-10" db="EMBL/GenBank/DDBJ databases">
        <title>Completed Genome Sequence of two octocoral isolated bacterium, Endozoicomonas euniceicola EF212T and Endozoicomonas gorgoniicola PS125T.</title>
        <authorList>
            <person name="Chiou Y.-J."/>
            <person name="Chen Y.-H."/>
        </authorList>
    </citation>
    <scope>NUCLEOTIDE SEQUENCE</scope>
    <source>
        <strain evidence="1">EF212</strain>
    </source>
</reference>
<accession>A0ABY6GQ93</accession>
<dbReference type="EMBL" id="CP103300">
    <property type="protein sequence ID" value="UYM14907.1"/>
    <property type="molecule type" value="Genomic_DNA"/>
</dbReference>
<evidence type="ECO:0000313" key="2">
    <source>
        <dbReference type="Proteomes" id="UP001163255"/>
    </source>
</evidence>
<protein>
    <submittedName>
        <fullName evidence="1">Type I-C CRISPR-associated protein Cas8c/Csd1</fullName>
    </submittedName>
</protein>
<dbReference type="NCBIfam" id="TIGR01863">
    <property type="entry name" value="cas_Csd1"/>
    <property type="match status" value="1"/>
</dbReference>
<evidence type="ECO:0000313" key="1">
    <source>
        <dbReference type="EMBL" id="UYM14907.1"/>
    </source>
</evidence>
<sequence length="570" mass="65004">MILQSLCQFYRSGCIEFAPFGFEEKPVPFLIVINDAGEFVSIEDTRQTVGKRKISQTFQVPQAVKKTSGISANLLWDVAEYVLGLDFKENPEKTHKQFSAFRTRLEPFCEDDEVQAVHCFLAGLNLLCLQKNEHWQEIVDTNCLLSFKLEGRDHLVCQSGTFLDLYRQSLENHSESTFLPCLVTGDITTPVLLHPAIKKLPGAQSSGANIVSFNLPAFTSWSKKQGHNAPTSQHAAFEYTTALNYLLQPDNEHSIQVGNRTFLFWSETAKSLQSVFKSFFVESTDSETNAVDEAYDIAFQSQDCCAEDRFNVLGLAPNNARISVCLWHRIRPDELLNNLSIWFEDLAMKGLEKFGRSSLERLLRCTCLQFKTKYLSDKLTVNVLESMLKGSRLPHSLMVAVLNRIRADEGKVSYTRASLLKAFINRKYRHEGKNNMQLTTALDEENNQTGYVLGRLFSVFERLQEEAHRSNLSTTISSRYFGGASIRPQSVFNTLFKLHIHHLRKLQNPGRVVNFRQMIGDLMQKIGNIPSHLSSEQQCLFAVGYYHQRQAFYSSNKEPEIDDEDDHEFE</sequence>
<dbReference type="CDD" id="cd09757">
    <property type="entry name" value="Cas8c_I-C"/>
    <property type="match status" value="1"/>
</dbReference>
<proteinExistence type="predicted"/>
<dbReference type="Pfam" id="PF09709">
    <property type="entry name" value="Cas_Csd1"/>
    <property type="match status" value="1"/>
</dbReference>
<dbReference type="Proteomes" id="UP001163255">
    <property type="component" value="Chromosome"/>
</dbReference>
<gene>
    <name evidence="1" type="primary">cas8c</name>
    <name evidence="1" type="ORF">NX720_18735</name>
</gene>